<dbReference type="OrthoDB" id="2609391at2759"/>
<reference evidence="2" key="2">
    <citation type="submission" date="2015-01" db="EMBL/GenBank/DDBJ databases">
        <title>Evolutionary Origins and Diversification of the Mycorrhizal Mutualists.</title>
        <authorList>
            <consortium name="DOE Joint Genome Institute"/>
            <consortium name="Mycorrhizal Genomics Consortium"/>
            <person name="Kohler A."/>
            <person name="Kuo A."/>
            <person name="Nagy L.G."/>
            <person name="Floudas D."/>
            <person name="Copeland A."/>
            <person name="Barry K.W."/>
            <person name="Cichocki N."/>
            <person name="Veneault-Fourrey C."/>
            <person name="LaButti K."/>
            <person name="Lindquist E.A."/>
            <person name="Lipzen A."/>
            <person name="Lundell T."/>
            <person name="Morin E."/>
            <person name="Murat C."/>
            <person name="Riley R."/>
            <person name="Ohm R."/>
            <person name="Sun H."/>
            <person name="Tunlid A."/>
            <person name="Henrissat B."/>
            <person name="Grigoriev I.V."/>
            <person name="Hibbett D.S."/>
            <person name="Martin F."/>
        </authorList>
    </citation>
    <scope>NUCLEOTIDE SEQUENCE [LARGE SCALE GENOMIC DNA]</scope>
    <source>
        <strain evidence="2">LaAM-08-1</strain>
    </source>
</reference>
<gene>
    <name evidence="1" type="ORF">K443DRAFT_402849</name>
</gene>
<accession>A0A0C9XAL8</accession>
<sequence length="120" mass="13530">MELALPNWPARGRIMFYGFRTTENWLIDYAITHRATHGIHRQTGIYQLRLKTVLPENTPVPPAPQENRRIGPLPEAGPPIVAVCSTIGSSFHKRPSQAQVDHLKKILGGGEPKWWINDSD</sequence>
<protein>
    <submittedName>
        <fullName evidence="1">Uncharacterized protein</fullName>
    </submittedName>
</protein>
<evidence type="ECO:0000313" key="1">
    <source>
        <dbReference type="EMBL" id="KIJ93317.1"/>
    </source>
</evidence>
<organism evidence="1 2">
    <name type="scientific">Laccaria amethystina LaAM-08-1</name>
    <dbReference type="NCBI Taxonomy" id="1095629"/>
    <lineage>
        <taxon>Eukaryota</taxon>
        <taxon>Fungi</taxon>
        <taxon>Dikarya</taxon>
        <taxon>Basidiomycota</taxon>
        <taxon>Agaricomycotina</taxon>
        <taxon>Agaricomycetes</taxon>
        <taxon>Agaricomycetidae</taxon>
        <taxon>Agaricales</taxon>
        <taxon>Agaricineae</taxon>
        <taxon>Hydnangiaceae</taxon>
        <taxon>Laccaria</taxon>
    </lineage>
</organism>
<keyword evidence="2" id="KW-1185">Reference proteome</keyword>
<dbReference type="HOGENOM" id="CLU_125567_1_0_1"/>
<name>A0A0C9XAL8_9AGAR</name>
<dbReference type="Proteomes" id="UP000054477">
    <property type="component" value="Unassembled WGS sequence"/>
</dbReference>
<reference evidence="1 2" key="1">
    <citation type="submission" date="2014-04" db="EMBL/GenBank/DDBJ databases">
        <authorList>
            <consortium name="DOE Joint Genome Institute"/>
            <person name="Kuo A."/>
            <person name="Kohler A."/>
            <person name="Nagy L.G."/>
            <person name="Floudas D."/>
            <person name="Copeland A."/>
            <person name="Barry K.W."/>
            <person name="Cichocki N."/>
            <person name="Veneault-Fourrey C."/>
            <person name="LaButti K."/>
            <person name="Lindquist E.A."/>
            <person name="Lipzen A."/>
            <person name="Lundell T."/>
            <person name="Morin E."/>
            <person name="Murat C."/>
            <person name="Sun H."/>
            <person name="Tunlid A."/>
            <person name="Henrissat B."/>
            <person name="Grigoriev I.V."/>
            <person name="Hibbett D.S."/>
            <person name="Martin F."/>
            <person name="Nordberg H.P."/>
            <person name="Cantor M.N."/>
            <person name="Hua S.X."/>
        </authorList>
    </citation>
    <scope>NUCLEOTIDE SEQUENCE [LARGE SCALE GENOMIC DNA]</scope>
    <source>
        <strain evidence="1 2">LaAM-08-1</strain>
    </source>
</reference>
<proteinExistence type="predicted"/>
<evidence type="ECO:0000313" key="2">
    <source>
        <dbReference type="Proteomes" id="UP000054477"/>
    </source>
</evidence>
<dbReference type="AlphaFoldDB" id="A0A0C9XAL8"/>
<dbReference type="EMBL" id="KN838851">
    <property type="protein sequence ID" value="KIJ93317.1"/>
    <property type="molecule type" value="Genomic_DNA"/>
</dbReference>